<dbReference type="Proteomes" id="UP001652504">
    <property type="component" value="Unassembled WGS sequence"/>
</dbReference>
<evidence type="ECO:0000313" key="4">
    <source>
        <dbReference type="Proteomes" id="UP001652504"/>
    </source>
</evidence>
<dbReference type="InterPro" id="IPR000834">
    <property type="entry name" value="Peptidase_M14"/>
</dbReference>
<sequence>MKHAPMHDDFSYQAFDALYESHFANRIALPRVRHVNIETHIAEIKNWSWVQVEEVGQSFSDRSIYLVTVGSGNTSLFAWSQMHGDESTATASIFDFLFMLNALPENERKACLDEVTFHFLPMLNPDGAEVNTRYNAQGIDINRDARNLQSPEGRLLHSLLNRFSPDYAFNLHDQSPYYGAGKRGKPAILSFLAPPMDAGRQCPPHRERAMALISHYVNRLTNLIPECMGRYDDTYSPIAFGDYATQSGASCILIESGAHDTSDKRELARRLNVWLLFQTLKWVNNTSTQYSTRAYLNLPQNAEDHMTDLLIKGVKVKAGSKMFSLDMAIDFQRHNTGCIRELGDLGDLAGFITIQASELAYQTGQVFNVVEPFTLSDSVYFSFLLRGVLFFHDPENVMEIQTCLPVLTLSQLNKDNNLPKRHKKQVNFLLCDECTVRYVVLHGRPYSLQESITPLFV</sequence>
<feature type="domain" description="Peptidase M14" evidence="2">
    <location>
        <begin position="27"/>
        <end position="280"/>
    </location>
</feature>
<evidence type="ECO:0000256" key="1">
    <source>
        <dbReference type="PROSITE-ProRule" id="PRU01379"/>
    </source>
</evidence>
<name>A0ABT3A6L8_9ALTE</name>
<dbReference type="Pfam" id="PF00246">
    <property type="entry name" value="Peptidase_M14"/>
    <property type="match status" value="1"/>
</dbReference>
<gene>
    <name evidence="3" type="ORF">OE749_04730</name>
</gene>
<protein>
    <submittedName>
        <fullName evidence="3">M14 family zinc carboxypeptidase</fullName>
    </submittedName>
</protein>
<evidence type="ECO:0000259" key="2">
    <source>
        <dbReference type="PROSITE" id="PS52035"/>
    </source>
</evidence>
<dbReference type="GO" id="GO:0004180">
    <property type="term" value="F:carboxypeptidase activity"/>
    <property type="evidence" value="ECO:0007669"/>
    <property type="project" value="UniProtKB-KW"/>
</dbReference>
<feature type="active site" description="Proton donor/acceptor" evidence="1">
    <location>
        <position position="255"/>
    </location>
</feature>
<proteinExistence type="inferred from homology"/>
<comment type="caution">
    <text evidence="3">The sequence shown here is derived from an EMBL/GenBank/DDBJ whole genome shotgun (WGS) entry which is preliminary data.</text>
</comment>
<keyword evidence="3" id="KW-0121">Carboxypeptidase</keyword>
<dbReference type="RefSeq" id="WP_263711209.1">
    <property type="nucleotide sequence ID" value="NZ_JAOWKX010000002.1"/>
</dbReference>
<reference evidence="3 4" key="1">
    <citation type="submission" date="2022-10" db="EMBL/GenBank/DDBJ databases">
        <title>Aestuariibacter sp. AA17 isolated from Montipora capitata coral fragment.</title>
        <authorList>
            <person name="Emsley S.A."/>
            <person name="Pfannmuller K.M."/>
            <person name="Loughran R.M."/>
            <person name="Shlafstein M."/>
            <person name="Papke E."/>
            <person name="Saw J.H."/>
            <person name="Ushijima B."/>
            <person name="Videau P."/>
        </authorList>
    </citation>
    <scope>NUCLEOTIDE SEQUENCE [LARGE SCALE GENOMIC DNA]</scope>
    <source>
        <strain evidence="3 4">AA17</strain>
    </source>
</reference>
<dbReference type="SUPFAM" id="SSF53187">
    <property type="entry name" value="Zn-dependent exopeptidases"/>
    <property type="match status" value="1"/>
</dbReference>
<keyword evidence="3" id="KW-0645">Protease</keyword>
<dbReference type="EMBL" id="JAOWKX010000002">
    <property type="protein sequence ID" value="MCV2883996.1"/>
    <property type="molecule type" value="Genomic_DNA"/>
</dbReference>
<dbReference type="PROSITE" id="PS52035">
    <property type="entry name" value="PEPTIDASE_M14"/>
    <property type="match status" value="1"/>
</dbReference>
<comment type="similarity">
    <text evidence="1">Belongs to the peptidase M14 family.</text>
</comment>
<organism evidence="3 4">
    <name type="scientific">Fluctibacter corallii</name>
    <dbReference type="NCBI Taxonomy" id="2984329"/>
    <lineage>
        <taxon>Bacteria</taxon>
        <taxon>Pseudomonadati</taxon>
        <taxon>Pseudomonadota</taxon>
        <taxon>Gammaproteobacteria</taxon>
        <taxon>Alteromonadales</taxon>
        <taxon>Alteromonadaceae</taxon>
        <taxon>Fluctibacter</taxon>
    </lineage>
</organism>
<accession>A0ABT3A6L8</accession>
<keyword evidence="4" id="KW-1185">Reference proteome</keyword>
<evidence type="ECO:0000313" key="3">
    <source>
        <dbReference type="EMBL" id="MCV2883996.1"/>
    </source>
</evidence>
<dbReference type="Gene3D" id="3.40.630.10">
    <property type="entry name" value="Zn peptidases"/>
    <property type="match status" value="1"/>
</dbReference>
<keyword evidence="3" id="KW-0378">Hydrolase</keyword>